<proteinExistence type="predicted"/>
<evidence type="ECO:0000313" key="3">
    <source>
        <dbReference type="Proteomes" id="UP000829708"/>
    </source>
</evidence>
<name>A0ABY4D759_9SPIR</name>
<feature type="domain" description="Toxin SymE-like" evidence="1">
    <location>
        <begin position="40"/>
        <end position="102"/>
    </location>
</feature>
<accession>A0ABY4D759</accession>
<keyword evidence="3" id="KW-1185">Reference proteome</keyword>
<organism evidence="2 3">
    <name type="scientific">Sphaerochaeta associata</name>
    <dbReference type="NCBI Taxonomy" id="1129264"/>
    <lineage>
        <taxon>Bacteria</taxon>
        <taxon>Pseudomonadati</taxon>
        <taxon>Spirochaetota</taxon>
        <taxon>Spirochaetia</taxon>
        <taxon>Spirochaetales</taxon>
        <taxon>Sphaerochaetaceae</taxon>
        <taxon>Sphaerochaeta</taxon>
    </lineage>
</organism>
<reference evidence="3" key="1">
    <citation type="journal article" date="2024" name="J Bioinform Genom">
        <title>Complete genome sequence of the type strain bacterium Sphaerochaeta associata GLS2t (VKM B-2742)t.</title>
        <authorList>
            <person name="Troshina O.Y."/>
            <person name="Tepeeva A.N."/>
            <person name="Arzamasceva V.O."/>
            <person name="Whitman W.B."/>
            <person name="Varghese N."/>
            <person name="Shapiro N."/>
            <person name="Woyke T."/>
            <person name="Kripides N.C."/>
            <person name="Vasilenko O.V."/>
        </authorList>
    </citation>
    <scope>NUCLEOTIDE SEQUENCE [LARGE SCALE GENOMIC DNA]</scope>
    <source>
        <strain evidence="3">GLS2T</strain>
    </source>
</reference>
<dbReference type="RefSeq" id="WP_244771526.1">
    <property type="nucleotide sequence ID" value="NZ_CP094929.1"/>
</dbReference>
<protein>
    <submittedName>
        <fullName evidence="2">Type I toxin-antitoxin system SymE family toxin</fullName>
    </submittedName>
</protein>
<dbReference type="InterPro" id="IPR014944">
    <property type="entry name" value="Toxin_SymE-like"/>
</dbReference>
<dbReference type="Pfam" id="PF08845">
    <property type="entry name" value="SymE_toxin"/>
    <property type="match status" value="1"/>
</dbReference>
<evidence type="ECO:0000313" key="2">
    <source>
        <dbReference type="EMBL" id="UOM50134.1"/>
    </source>
</evidence>
<gene>
    <name evidence="2" type="ORF">MUG09_11270</name>
</gene>
<dbReference type="EMBL" id="CP094929">
    <property type="protein sequence ID" value="UOM50134.1"/>
    <property type="molecule type" value="Genomic_DNA"/>
</dbReference>
<evidence type="ECO:0000259" key="1">
    <source>
        <dbReference type="Pfam" id="PF08845"/>
    </source>
</evidence>
<sequence>MNYQDDELRQFFSMLDLHSRSDRSNLDNVLDEITYPEPRFGTIKQYRLETKTHRKLKICAQSGYKYQAVPAIRLQGKWLEQLGFSVGQEINVQCQKGCLIIHLEDKPSDAR</sequence>
<dbReference type="Proteomes" id="UP000829708">
    <property type="component" value="Chromosome"/>
</dbReference>